<dbReference type="Pfam" id="PF08241">
    <property type="entry name" value="Methyltransf_11"/>
    <property type="match status" value="1"/>
</dbReference>
<dbReference type="PANTHER" id="PTHR43591">
    <property type="entry name" value="METHYLTRANSFERASE"/>
    <property type="match status" value="1"/>
</dbReference>
<dbReference type="SUPFAM" id="SSF53335">
    <property type="entry name" value="S-adenosyl-L-methionine-dependent methyltransferases"/>
    <property type="match status" value="1"/>
</dbReference>
<reference evidence="2" key="1">
    <citation type="submission" date="2018-06" db="EMBL/GenBank/DDBJ databases">
        <authorList>
            <person name="Zhirakovskaya E."/>
        </authorList>
    </citation>
    <scope>NUCLEOTIDE SEQUENCE</scope>
</reference>
<proteinExistence type="predicted"/>
<organism evidence="2">
    <name type="scientific">hydrothermal vent metagenome</name>
    <dbReference type="NCBI Taxonomy" id="652676"/>
    <lineage>
        <taxon>unclassified sequences</taxon>
        <taxon>metagenomes</taxon>
        <taxon>ecological metagenomes</taxon>
    </lineage>
</organism>
<dbReference type="InterPro" id="IPR013216">
    <property type="entry name" value="Methyltransf_11"/>
</dbReference>
<name>A0A3B0V7I0_9ZZZZ</name>
<gene>
    <name evidence="2" type="ORF">MNBD_BACTEROID07-320</name>
</gene>
<dbReference type="Gene3D" id="3.40.50.150">
    <property type="entry name" value="Vaccinia Virus protein VP39"/>
    <property type="match status" value="1"/>
</dbReference>
<evidence type="ECO:0000259" key="1">
    <source>
        <dbReference type="Pfam" id="PF08241"/>
    </source>
</evidence>
<dbReference type="CDD" id="cd02440">
    <property type="entry name" value="AdoMet_MTases"/>
    <property type="match status" value="1"/>
</dbReference>
<accession>A0A3B0V7I0</accession>
<feature type="domain" description="Methyltransferase type 11" evidence="1">
    <location>
        <begin position="42"/>
        <end position="137"/>
    </location>
</feature>
<dbReference type="PANTHER" id="PTHR43591:SF24">
    <property type="entry name" value="2-METHOXY-6-POLYPRENYL-1,4-BENZOQUINOL METHYLASE, MITOCHONDRIAL"/>
    <property type="match status" value="1"/>
</dbReference>
<dbReference type="EMBL" id="UOET01000176">
    <property type="protein sequence ID" value="VAW27924.1"/>
    <property type="molecule type" value="Genomic_DNA"/>
</dbReference>
<dbReference type="InterPro" id="IPR029063">
    <property type="entry name" value="SAM-dependent_MTases_sf"/>
</dbReference>
<sequence length="190" mass="21851">MENKRFDPQKLALLNNPVRLKDFPPEFIVKQTAIKTPSVIIDLGAGTGFFSIPFAEMYKKCKIYACDISDIMIDWMKENRSGYNNIIPMKIEDSSIPLDNDIADFLFMVNLHHELDNPEETLKECHRLLKSDGKIAISDWKKVKTEYGPPIELRYDPNDVKEQLLATGFKKVNINTAFPNNFLIIAEKQN</sequence>
<protein>
    <recommendedName>
        <fullName evidence="1">Methyltransferase type 11 domain-containing protein</fullName>
    </recommendedName>
</protein>
<dbReference type="AlphaFoldDB" id="A0A3B0V7I0"/>
<dbReference type="GO" id="GO:0008757">
    <property type="term" value="F:S-adenosylmethionine-dependent methyltransferase activity"/>
    <property type="evidence" value="ECO:0007669"/>
    <property type="project" value="InterPro"/>
</dbReference>
<evidence type="ECO:0000313" key="2">
    <source>
        <dbReference type="EMBL" id="VAW27924.1"/>
    </source>
</evidence>